<name>A0A511W150_9BACI</name>
<keyword evidence="5" id="KW-1185">Reference proteome</keyword>
<dbReference type="EMBL" id="BJYA01000001">
    <property type="protein sequence ID" value="GEN44471.1"/>
    <property type="molecule type" value="Genomic_DNA"/>
</dbReference>
<proteinExistence type="predicted"/>
<reference evidence="4 5" key="1">
    <citation type="submission" date="2019-07" db="EMBL/GenBank/DDBJ databases">
        <title>Whole genome shotgun sequence of Alkalibacillus haloalkaliphilus NBRC 103110.</title>
        <authorList>
            <person name="Hosoyama A."/>
            <person name="Uohara A."/>
            <person name="Ohji S."/>
            <person name="Ichikawa N."/>
        </authorList>
    </citation>
    <scope>NUCLEOTIDE SEQUENCE [LARGE SCALE GENOMIC DNA]</scope>
    <source>
        <strain evidence="4 5">NBRC 103110</strain>
    </source>
</reference>
<dbReference type="SUPFAM" id="SSF52980">
    <property type="entry name" value="Restriction endonuclease-like"/>
    <property type="match status" value="1"/>
</dbReference>
<dbReference type="CDD" id="cd22355">
    <property type="entry name" value="Sau3AI_C"/>
    <property type="match status" value="1"/>
</dbReference>
<dbReference type="GO" id="GO:0003677">
    <property type="term" value="F:DNA binding"/>
    <property type="evidence" value="ECO:0007669"/>
    <property type="project" value="InterPro"/>
</dbReference>
<evidence type="ECO:0000256" key="2">
    <source>
        <dbReference type="ARBA" id="ARBA00022759"/>
    </source>
</evidence>
<dbReference type="OrthoDB" id="3188707at2"/>
<evidence type="ECO:0000256" key="3">
    <source>
        <dbReference type="ARBA" id="ARBA00022801"/>
    </source>
</evidence>
<accession>A0A511W150</accession>
<dbReference type="GO" id="GO:0004519">
    <property type="term" value="F:endonuclease activity"/>
    <property type="evidence" value="ECO:0007669"/>
    <property type="project" value="UniProtKB-KW"/>
</dbReference>
<dbReference type="InterPro" id="IPR037057">
    <property type="entry name" value="DNA_rep_MutH/T2_RE_sf"/>
</dbReference>
<keyword evidence="3" id="KW-0378">Hydrolase</keyword>
<dbReference type="GO" id="GO:0016787">
    <property type="term" value="F:hydrolase activity"/>
    <property type="evidence" value="ECO:0007669"/>
    <property type="project" value="UniProtKB-KW"/>
</dbReference>
<keyword evidence="1" id="KW-0540">Nuclease</keyword>
<organism evidence="4 5">
    <name type="scientific">Alkalibacillus haloalkaliphilus</name>
    <dbReference type="NCBI Taxonomy" id="94136"/>
    <lineage>
        <taxon>Bacteria</taxon>
        <taxon>Bacillati</taxon>
        <taxon>Bacillota</taxon>
        <taxon>Bacilli</taxon>
        <taxon>Bacillales</taxon>
        <taxon>Bacillaceae</taxon>
        <taxon>Alkalibacillus</taxon>
    </lineage>
</organism>
<protein>
    <submittedName>
        <fullName evidence="4">Uncharacterized protein</fullName>
    </submittedName>
</protein>
<dbReference type="InterPro" id="IPR011335">
    <property type="entry name" value="Restrct_endonuc-II-like"/>
</dbReference>
<dbReference type="Gene3D" id="3.40.600.10">
    <property type="entry name" value="DNA mismatch repair MutH/Restriction endonuclease, type II"/>
    <property type="match status" value="1"/>
</dbReference>
<dbReference type="Proteomes" id="UP000321440">
    <property type="component" value="Unassembled WGS sequence"/>
</dbReference>
<comment type="caution">
    <text evidence="4">The sequence shown here is derived from an EMBL/GenBank/DDBJ whole genome shotgun (WGS) entry which is preliminary data.</text>
</comment>
<evidence type="ECO:0000313" key="5">
    <source>
        <dbReference type="Proteomes" id="UP000321440"/>
    </source>
</evidence>
<dbReference type="RefSeq" id="WP_146813579.1">
    <property type="nucleotide sequence ID" value="NZ_BJYA01000001.1"/>
</dbReference>
<evidence type="ECO:0000313" key="4">
    <source>
        <dbReference type="EMBL" id="GEN44471.1"/>
    </source>
</evidence>
<dbReference type="AlphaFoldDB" id="A0A511W150"/>
<keyword evidence="2" id="KW-0255">Endonuclease</keyword>
<gene>
    <name evidence="4" type="ORF">AHA02nite_02470</name>
</gene>
<sequence length="510" mass="60100">MKPEEKYNKDLQALNNKQRELLNYNLKNHQQIAYEVEKLNFYSGYDVDTLTGVKTDNPNIQVIKNKVLSKKLIELINENNKKNVVKLQIRTIQLNKNYKQKENMVLEQVDFNDLIEKPWSSSYLNKKFKNTIFVFLVFMKSNGLHFVGCKLWKMNPALVELEIKKFWERTIKIVENGVELKQENNKIKNNLPKSNEHRILHVRPKAKDSQDKYQLPDGKYITKQGFWINNSYISKIGREFAAEINFQKENNRQILNNGSNKINVKDGIYDTNSNEFKLLASSRYSNHDSLYQLNEEVIVYNGNGIPTRELIIDYINKNKIINKNSVVYLKPEYKSIINDLHKNRILYRFNSEKFITSEYLAEKGINSSEMERLSLELDYKLKDFNSKSFFTINKVRDLLDGNIVIEAGMSDEFIEDVLLDSHLFHYLKVNNKFIFSNFDSTYDDFLDIVTNSEFELNLDRLVALVNSNISNIFYREDVLEIVRRSSYYYSSHINAVFKSKNQFYKTIYGG</sequence>
<evidence type="ECO:0000256" key="1">
    <source>
        <dbReference type="ARBA" id="ARBA00022722"/>
    </source>
</evidence>